<comment type="caution">
    <text evidence="1">The sequence shown here is derived from an EMBL/GenBank/DDBJ whole genome shotgun (WGS) entry which is preliminary data.</text>
</comment>
<dbReference type="PATRIC" id="fig|1122169.6.peg.782"/>
<proteinExistence type="predicted"/>
<keyword evidence="2" id="KW-1185">Reference proteome</keyword>
<name>A0A0W0Z3Y0_9GAMM</name>
<organism evidence="1 2">
    <name type="scientific">Legionella shakespearei DSM 23087</name>
    <dbReference type="NCBI Taxonomy" id="1122169"/>
    <lineage>
        <taxon>Bacteria</taxon>
        <taxon>Pseudomonadati</taxon>
        <taxon>Pseudomonadota</taxon>
        <taxon>Gammaproteobacteria</taxon>
        <taxon>Legionellales</taxon>
        <taxon>Legionellaceae</taxon>
        <taxon>Legionella</taxon>
    </lineage>
</organism>
<gene>
    <name evidence="1" type="ORF">Lsha_0685</name>
</gene>
<reference evidence="1 2" key="1">
    <citation type="submission" date="2015-11" db="EMBL/GenBank/DDBJ databases">
        <title>Genomic analysis of 38 Legionella species identifies large and diverse effector repertoires.</title>
        <authorList>
            <person name="Burstein D."/>
            <person name="Amaro F."/>
            <person name="Zusman T."/>
            <person name="Lifshitz Z."/>
            <person name="Cohen O."/>
            <person name="Gilbert J.A."/>
            <person name="Pupko T."/>
            <person name="Shuman H.A."/>
            <person name="Segal G."/>
        </authorList>
    </citation>
    <scope>NUCLEOTIDE SEQUENCE [LARGE SCALE GENOMIC DNA]</scope>
    <source>
        <strain evidence="1 2">ATCC 49655</strain>
    </source>
</reference>
<evidence type="ECO:0000313" key="1">
    <source>
        <dbReference type="EMBL" id="KTD63507.1"/>
    </source>
</evidence>
<dbReference type="Proteomes" id="UP000054600">
    <property type="component" value="Unassembled WGS sequence"/>
</dbReference>
<dbReference type="EMBL" id="LNYW01000020">
    <property type="protein sequence ID" value="KTD63507.1"/>
    <property type="molecule type" value="Genomic_DNA"/>
</dbReference>
<accession>A0A0W0Z3Y0</accession>
<dbReference type="RefSeq" id="WP_018576860.1">
    <property type="nucleotide sequence ID" value="NZ_KB892393.1"/>
</dbReference>
<protein>
    <recommendedName>
        <fullName evidence="3">HTH cro/C1-type domain-containing protein</fullName>
    </recommendedName>
</protein>
<sequence>MTGPAYNTREPHELGHLAAPYLLPSRRLRVHASYHPRPTGHIHQKDLAPIFVGQANVSKFLNGERNLGKNHISELKRKFKISADFFPK</sequence>
<evidence type="ECO:0008006" key="3">
    <source>
        <dbReference type="Google" id="ProtNLM"/>
    </source>
</evidence>
<evidence type="ECO:0000313" key="2">
    <source>
        <dbReference type="Proteomes" id="UP000054600"/>
    </source>
</evidence>
<dbReference type="AlphaFoldDB" id="A0A0W0Z3Y0"/>